<feature type="transmembrane region" description="Helical" evidence="1">
    <location>
        <begin position="20"/>
        <end position="48"/>
    </location>
</feature>
<dbReference type="EMBL" id="JAGQHS010000009">
    <property type="protein sequence ID" value="MCA9754806.1"/>
    <property type="molecule type" value="Genomic_DNA"/>
</dbReference>
<reference evidence="3" key="1">
    <citation type="submission" date="2020-04" db="EMBL/GenBank/DDBJ databases">
        <authorList>
            <person name="Zhang T."/>
        </authorList>
    </citation>
    <scope>NUCLEOTIDE SEQUENCE</scope>
    <source>
        <strain evidence="3">HKST-UBA02</strain>
    </source>
</reference>
<keyword evidence="1" id="KW-1133">Transmembrane helix</keyword>
<dbReference type="PANTHER" id="PTHR42208:SF1">
    <property type="entry name" value="HEAVY METAL TRANSPORTER"/>
    <property type="match status" value="1"/>
</dbReference>
<keyword evidence="1" id="KW-0812">Transmembrane</keyword>
<accession>A0A956SBZ7</accession>
<evidence type="ECO:0000313" key="3">
    <source>
        <dbReference type="EMBL" id="MCA9754806.1"/>
    </source>
</evidence>
<organism evidence="3 4">
    <name type="scientific">Eiseniibacteriota bacterium</name>
    <dbReference type="NCBI Taxonomy" id="2212470"/>
    <lineage>
        <taxon>Bacteria</taxon>
        <taxon>Candidatus Eiseniibacteriota</taxon>
    </lineage>
</organism>
<name>A0A956SBZ7_UNCEI</name>
<protein>
    <submittedName>
        <fullName evidence="3">Sulfite exporter TauE/SafE family protein</fullName>
    </submittedName>
</protein>
<feature type="transmembrane region" description="Helical" evidence="1">
    <location>
        <begin position="94"/>
        <end position="118"/>
    </location>
</feature>
<proteinExistence type="predicted"/>
<dbReference type="Pfam" id="PF13386">
    <property type="entry name" value="DsbD_2"/>
    <property type="match status" value="1"/>
</dbReference>
<dbReference type="Proteomes" id="UP000739538">
    <property type="component" value="Unassembled WGS sequence"/>
</dbReference>
<feature type="domain" description="Urease accessory protein UreH-like transmembrane" evidence="2">
    <location>
        <begin position="22"/>
        <end position="226"/>
    </location>
</feature>
<keyword evidence="1" id="KW-0472">Membrane</keyword>
<feature type="transmembrane region" description="Helical" evidence="1">
    <location>
        <begin position="69"/>
        <end position="88"/>
    </location>
</feature>
<evidence type="ECO:0000259" key="2">
    <source>
        <dbReference type="Pfam" id="PF13386"/>
    </source>
</evidence>
<reference evidence="3" key="2">
    <citation type="journal article" date="2021" name="Microbiome">
        <title>Successional dynamics and alternative stable states in a saline activated sludge microbial community over 9 years.</title>
        <authorList>
            <person name="Wang Y."/>
            <person name="Ye J."/>
            <person name="Ju F."/>
            <person name="Liu L."/>
            <person name="Boyd J.A."/>
            <person name="Deng Y."/>
            <person name="Parks D.H."/>
            <person name="Jiang X."/>
            <person name="Yin X."/>
            <person name="Woodcroft B.J."/>
            <person name="Tyson G.W."/>
            <person name="Hugenholtz P."/>
            <person name="Polz M.F."/>
            <person name="Zhang T."/>
        </authorList>
    </citation>
    <scope>NUCLEOTIDE SEQUENCE</scope>
    <source>
        <strain evidence="3">HKST-UBA02</strain>
    </source>
</reference>
<comment type="caution">
    <text evidence="3">The sequence shown here is derived from an EMBL/GenBank/DDBJ whole genome shotgun (WGS) entry which is preliminary data.</text>
</comment>
<dbReference type="InterPro" id="IPR039447">
    <property type="entry name" value="UreH-like_TM_dom"/>
</dbReference>
<evidence type="ECO:0000313" key="4">
    <source>
        <dbReference type="Proteomes" id="UP000739538"/>
    </source>
</evidence>
<dbReference type="PANTHER" id="PTHR42208">
    <property type="entry name" value="HEAVY METAL TRANSPORTER-RELATED"/>
    <property type="match status" value="1"/>
</dbReference>
<feature type="transmembrane region" description="Helical" evidence="1">
    <location>
        <begin position="218"/>
        <end position="239"/>
    </location>
</feature>
<evidence type="ECO:0000256" key="1">
    <source>
        <dbReference type="SAM" id="Phobius"/>
    </source>
</evidence>
<sequence length="250" mass="25526">MLLESCCGSMTTAQSSVELAVVFSTGLMISVGHCVGMCGPIAAAYSAAQNGLGRLGFGSALLTYHAGRVVTYTGLGAAFGLLGSTLGWSRFGTAAQGGISLFAGALMVALALGLLGWIPTDRLLEKGSFGGKVVCGASRLLRTRSYAGRFGLGLLNGLLPCGPVYAMALAAAGTGSVGRGALVMFLFGVATIPALFGVGLGSSWFAPRIRQRLYHAGAFLVMFLGVQLALRGTAAIGLLPHLRFGELVIF</sequence>
<gene>
    <name evidence="3" type="ORF">KDA27_03320</name>
</gene>
<feature type="transmembrane region" description="Helical" evidence="1">
    <location>
        <begin position="184"/>
        <end position="206"/>
    </location>
</feature>
<feature type="transmembrane region" description="Helical" evidence="1">
    <location>
        <begin position="150"/>
        <end position="172"/>
    </location>
</feature>
<dbReference type="AlphaFoldDB" id="A0A956SBZ7"/>